<dbReference type="AlphaFoldDB" id="A0A7R9P0V8"/>
<reference evidence="1" key="1">
    <citation type="submission" date="2020-11" db="EMBL/GenBank/DDBJ databases">
        <authorList>
            <person name="Tran Van P."/>
        </authorList>
    </citation>
    <scope>NUCLEOTIDE SEQUENCE</scope>
</reference>
<name>A0A7R9P0V8_9NEOP</name>
<evidence type="ECO:0000313" key="1">
    <source>
        <dbReference type="EMBL" id="CAD7463324.1"/>
    </source>
</evidence>
<dbReference type="SUPFAM" id="SSF56112">
    <property type="entry name" value="Protein kinase-like (PK-like)"/>
    <property type="match status" value="1"/>
</dbReference>
<gene>
    <name evidence="1" type="ORF">TTEB3V08_LOCUS11210</name>
</gene>
<dbReference type="PANTHER" id="PTHR11909">
    <property type="entry name" value="CASEIN KINASE-RELATED"/>
    <property type="match status" value="1"/>
</dbReference>
<evidence type="ECO:0008006" key="2">
    <source>
        <dbReference type="Google" id="ProtNLM"/>
    </source>
</evidence>
<organism evidence="1">
    <name type="scientific">Timema tahoe</name>
    <dbReference type="NCBI Taxonomy" id="61484"/>
    <lineage>
        <taxon>Eukaryota</taxon>
        <taxon>Metazoa</taxon>
        <taxon>Ecdysozoa</taxon>
        <taxon>Arthropoda</taxon>
        <taxon>Hexapoda</taxon>
        <taxon>Insecta</taxon>
        <taxon>Pterygota</taxon>
        <taxon>Neoptera</taxon>
        <taxon>Polyneoptera</taxon>
        <taxon>Phasmatodea</taxon>
        <taxon>Timematodea</taxon>
        <taxon>Timematoidea</taxon>
        <taxon>Timematidae</taxon>
        <taxon>Timema</taxon>
    </lineage>
</organism>
<proteinExistence type="predicted"/>
<dbReference type="EMBL" id="OE007769">
    <property type="protein sequence ID" value="CAD7463324.1"/>
    <property type="molecule type" value="Genomic_DNA"/>
</dbReference>
<protein>
    <recommendedName>
        <fullName evidence="2">Tau-tubulin kinase 1</fullName>
    </recommendedName>
</protein>
<dbReference type="Gene3D" id="1.10.510.10">
    <property type="entry name" value="Transferase(Phosphotransferase) domain 1"/>
    <property type="match status" value="1"/>
</dbReference>
<accession>A0A7R9P0V8</accession>
<sequence length="388" mass="44259">MFYFLSRLSKEMGRHDDLWSLFYMLVEFVNGQLPWRKIKDKEQVGLMKEKYDHRLLLKHLPSDLRQFLDHIQSLEYADKPDYAMLIGLFERCMKRRGVKESDPYDWEKVPSVTDNSIPPMITPSPAVISRQVPPGMLGGATRITDNLLEDNLMTSLDNNQENIEPDNRRELEAQLESVCRRRRHNLHQETTSPLVTETNRDREKLVIDKNCNATMPASQQDINTQLIESDEFSDFDEIDVVLGSDINISEVSSISEHKSLDLFIARQWCKDLTKGSPKKASTQRRAVSMAGADPVPEKPAISSSPAAALTDNQAVDYEGDAVMASARSNSETQHQHVKSHQLIKLGQKKKSLLKLQEPAVNDTTKRQPTRVRREPLCSQKYEVAGRKC</sequence>
<dbReference type="InterPro" id="IPR050235">
    <property type="entry name" value="CK1_Ser-Thr_kinase"/>
</dbReference>
<dbReference type="InterPro" id="IPR011009">
    <property type="entry name" value="Kinase-like_dom_sf"/>
</dbReference>